<dbReference type="PROSITE" id="PS51387">
    <property type="entry name" value="FAD_PCMH"/>
    <property type="match status" value="1"/>
</dbReference>
<dbReference type="InterPro" id="IPR016169">
    <property type="entry name" value="FAD-bd_PCMH_sub2"/>
</dbReference>
<evidence type="ECO:0000313" key="7">
    <source>
        <dbReference type="Proteomes" id="UP000700596"/>
    </source>
</evidence>
<keyword evidence="7" id="KW-1185">Reference proteome</keyword>
<reference evidence="6" key="1">
    <citation type="journal article" date="2021" name="Nat. Commun.">
        <title>Genetic determinants of endophytism in the Arabidopsis root mycobiome.</title>
        <authorList>
            <person name="Mesny F."/>
            <person name="Miyauchi S."/>
            <person name="Thiergart T."/>
            <person name="Pickel B."/>
            <person name="Atanasova L."/>
            <person name="Karlsson M."/>
            <person name="Huettel B."/>
            <person name="Barry K.W."/>
            <person name="Haridas S."/>
            <person name="Chen C."/>
            <person name="Bauer D."/>
            <person name="Andreopoulos W."/>
            <person name="Pangilinan J."/>
            <person name="LaButti K."/>
            <person name="Riley R."/>
            <person name="Lipzen A."/>
            <person name="Clum A."/>
            <person name="Drula E."/>
            <person name="Henrissat B."/>
            <person name="Kohler A."/>
            <person name="Grigoriev I.V."/>
            <person name="Martin F.M."/>
            <person name="Hacquard S."/>
        </authorList>
    </citation>
    <scope>NUCLEOTIDE SEQUENCE</scope>
    <source>
        <strain evidence="6">MPI-CAGE-CH-0243</strain>
    </source>
</reference>
<dbReference type="PANTHER" id="PTHR42973:SF28">
    <property type="entry name" value="FAD-BINDING PCMH-TYPE DOMAIN-CONTAINING PROTEIN"/>
    <property type="match status" value="1"/>
</dbReference>
<evidence type="ECO:0000259" key="5">
    <source>
        <dbReference type="PROSITE" id="PS51387"/>
    </source>
</evidence>
<protein>
    <recommendedName>
        <fullName evidence="5">FAD-binding PCMH-type domain-containing protein</fullName>
    </recommendedName>
</protein>
<dbReference type="Gene3D" id="3.30.465.10">
    <property type="match status" value="1"/>
</dbReference>
<dbReference type="InterPro" id="IPR006094">
    <property type="entry name" value="Oxid_FAD_bind_N"/>
</dbReference>
<dbReference type="GO" id="GO:0071949">
    <property type="term" value="F:FAD binding"/>
    <property type="evidence" value="ECO:0007669"/>
    <property type="project" value="InterPro"/>
</dbReference>
<dbReference type="PANTHER" id="PTHR42973">
    <property type="entry name" value="BINDING OXIDOREDUCTASE, PUTATIVE (AFU_ORTHOLOGUE AFUA_1G17690)-RELATED"/>
    <property type="match status" value="1"/>
</dbReference>
<comment type="similarity">
    <text evidence="1">Belongs to the oxygen-dependent FAD-linked oxidoreductase family.</text>
</comment>
<dbReference type="Proteomes" id="UP000700596">
    <property type="component" value="Unassembled WGS sequence"/>
</dbReference>
<dbReference type="GO" id="GO:0016491">
    <property type="term" value="F:oxidoreductase activity"/>
    <property type="evidence" value="ECO:0007669"/>
    <property type="project" value="UniProtKB-KW"/>
</dbReference>
<dbReference type="Pfam" id="PF01565">
    <property type="entry name" value="FAD_binding_4"/>
    <property type="match status" value="1"/>
</dbReference>
<dbReference type="SUPFAM" id="SSF56176">
    <property type="entry name" value="FAD-binding/transporter-associated domain-like"/>
    <property type="match status" value="1"/>
</dbReference>
<dbReference type="OrthoDB" id="2151789at2759"/>
<evidence type="ECO:0000256" key="3">
    <source>
        <dbReference type="ARBA" id="ARBA00022827"/>
    </source>
</evidence>
<keyword evidence="4" id="KW-0560">Oxidoreductase</keyword>
<sequence>MTDTTAFTDLNANGNISTHAVTTKLTVALPGRVYLPGSDAYTSSVNSYFYCTARQSPAVILRPETVEEVAAAVKELAAHPEIKFAVRSGGHAPHANSSNIENGVTIDLRGLNFIRDSKDRDDVVETGPAVEWGDIYEHLEKTGRTCVGSRESSVGVAGFITGGGLSFFAPELGFACDNIAGVEVVLASGEIVNANHKENADLFRAIRGGQSNFGIVTRFDIITHKQPSYWGGGILYPDFTEDAQLQAWVDLKKGDHDPHVAVVQSFLYFGAQKAFVVSNNMAYLRPIEKPEDLKGFEDIQPQIQGTMRLDSTKNFALELQGWQPQNQYAVYGTTTIKISVALGKKINKIWHDATETIADAEALTSVLTYQTLPPVFKDNPNGMGIDPELELHKSHVVLIISIYWAEEKETERITKLVETAIKEIEQVAKGEGALHEYRYSNYAGSFQDPVKSYGEKTLAELKEVSKKYDPHGLFQKQAVGFRL</sequence>
<proteinExistence type="inferred from homology"/>
<dbReference type="InterPro" id="IPR016166">
    <property type="entry name" value="FAD-bd_PCMH"/>
</dbReference>
<evidence type="ECO:0000256" key="1">
    <source>
        <dbReference type="ARBA" id="ARBA00005466"/>
    </source>
</evidence>
<comment type="caution">
    <text evidence="6">The sequence shown here is derived from an EMBL/GenBank/DDBJ whole genome shotgun (WGS) entry which is preliminary data.</text>
</comment>
<accession>A0A9P9IYW6</accession>
<keyword evidence="2" id="KW-0285">Flavoprotein</keyword>
<name>A0A9P9IYW6_9PLEO</name>
<organism evidence="6 7">
    <name type="scientific">Dendryphion nanum</name>
    <dbReference type="NCBI Taxonomy" id="256645"/>
    <lineage>
        <taxon>Eukaryota</taxon>
        <taxon>Fungi</taxon>
        <taxon>Dikarya</taxon>
        <taxon>Ascomycota</taxon>
        <taxon>Pezizomycotina</taxon>
        <taxon>Dothideomycetes</taxon>
        <taxon>Pleosporomycetidae</taxon>
        <taxon>Pleosporales</taxon>
        <taxon>Torulaceae</taxon>
        <taxon>Dendryphion</taxon>
    </lineage>
</organism>
<keyword evidence="3" id="KW-0274">FAD</keyword>
<dbReference type="AlphaFoldDB" id="A0A9P9IYW6"/>
<dbReference type="EMBL" id="JAGMWT010000002">
    <property type="protein sequence ID" value="KAH7136040.1"/>
    <property type="molecule type" value="Genomic_DNA"/>
</dbReference>
<dbReference type="InterPro" id="IPR050416">
    <property type="entry name" value="FAD-linked_Oxidoreductase"/>
</dbReference>
<dbReference type="InterPro" id="IPR036318">
    <property type="entry name" value="FAD-bd_PCMH-like_sf"/>
</dbReference>
<evidence type="ECO:0000256" key="2">
    <source>
        <dbReference type="ARBA" id="ARBA00022630"/>
    </source>
</evidence>
<feature type="domain" description="FAD-binding PCMH-type" evidence="5">
    <location>
        <begin position="53"/>
        <end position="226"/>
    </location>
</feature>
<evidence type="ECO:0000256" key="4">
    <source>
        <dbReference type="ARBA" id="ARBA00023002"/>
    </source>
</evidence>
<gene>
    <name evidence="6" type="ORF">B0J11DRAFT_519794</name>
</gene>
<evidence type="ECO:0000313" key="6">
    <source>
        <dbReference type="EMBL" id="KAH7136040.1"/>
    </source>
</evidence>